<name>A0A396S4T0_9BACL</name>
<keyword evidence="1" id="KW-1133">Transmembrane helix</keyword>
<evidence type="ECO:0000256" key="1">
    <source>
        <dbReference type="SAM" id="Phobius"/>
    </source>
</evidence>
<keyword evidence="4" id="KW-1185">Reference proteome</keyword>
<reference evidence="3 4" key="1">
    <citation type="submission" date="2018-08" db="EMBL/GenBank/DDBJ databases">
        <title>Lysinibacillus sp. YLB-03 draft genome sequence.</title>
        <authorList>
            <person name="Yu L."/>
        </authorList>
    </citation>
    <scope>NUCLEOTIDE SEQUENCE [LARGE SCALE GENOMIC DNA]</scope>
    <source>
        <strain evidence="3 4">YLB-03</strain>
    </source>
</reference>
<dbReference type="Proteomes" id="UP000265692">
    <property type="component" value="Unassembled WGS sequence"/>
</dbReference>
<evidence type="ECO:0000259" key="2">
    <source>
        <dbReference type="Pfam" id="PF13349"/>
    </source>
</evidence>
<keyword evidence="1" id="KW-0812">Transmembrane</keyword>
<organism evidence="3 4">
    <name type="scientific">Ureibacillus yapensis</name>
    <dbReference type="NCBI Taxonomy" id="2304605"/>
    <lineage>
        <taxon>Bacteria</taxon>
        <taxon>Bacillati</taxon>
        <taxon>Bacillota</taxon>
        <taxon>Bacilli</taxon>
        <taxon>Bacillales</taxon>
        <taxon>Caryophanaceae</taxon>
        <taxon>Ureibacillus</taxon>
    </lineage>
</organism>
<evidence type="ECO:0000313" key="3">
    <source>
        <dbReference type="EMBL" id="RHW34696.1"/>
    </source>
</evidence>
<feature type="domain" description="DUF4097" evidence="2">
    <location>
        <begin position="47"/>
        <end position="176"/>
    </location>
</feature>
<protein>
    <recommendedName>
        <fullName evidence="2">DUF4097 domain-containing protein</fullName>
    </recommendedName>
</protein>
<dbReference type="AlphaFoldDB" id="A0A396S4T0"/>
<accession>A0A396S4T0</accession>
<dbReference type="EMBL" id="QWEI01000008">
    <property type="protein sequence ID" value="RHW34696.1"/>
    <property type="molecule type" value="Genomic_DNA"/>
</dbReference>
<dbReference type="Gene3D" id="2.160.20.160">
    <property type="match status" value="1"/>
</dbReference>
<evidence type="ECO:0000313" key="4">
    <source>
        <dbReference type="Proteomes" id="UP000265692"/>
    </source>
</evidence>
<sequence>MMKRSKVELENKKVFIWVTLIAIVAVLIFNFYKNGKKEDLTIAQDFSNVEVESDTANILIMPADGEEAEIELDNKRYTADVKMQGDTLKIDVESKWFKWFTSNFFSKNATVSIRLPNKEYSTIKAETDNGTMKATGIKVGNFIGETDNGEVIIEDMASREIFAKSDNGNLVIDESSGTIKGETSNGNLVITTENLDRPMELDTDNGEIYIKTTDKPKNAKINVDTDNGFVNVFGQFNSETVFGKGENVIKLTSNNGSIIVE</sequence>
<feature type="transmembrane region" description="Helical" evidence="1">
    <location>
        <begin position="14"/>
        <end position="32"/>
    </location>
</feature>
<proteinExistence type="predicted"/>
<comment type="caution">
    <text evidence="3">The sequence shown here is derived from an EMBL/GenBank/DDBJ whole genome shotgun (WGS) entry which is preliminary data.</text>
</comment>
<gene>
    <name evidence="3" type="ORF">D1B33_13680</name>
</gene>
<dbReference type="Pfam" id="PF13349">
    <property type="entry name" value="DUF4097"/>
    <property type="match status" value="1"/>
</dbReference>
<dbReference type="InterPro" id="IPR025164">
    <property type="entry name" value="Toastrack_DUF4097"/>
</dbReference>
<keyword evidence="1" id="KW-0472">Membrane</keyword>